<comment type="caution">
    <text evidence="3">The sequence shown here is derived from an EMBL/GenBank/DDBJ whole genome shotgun (WGS) entry which is preliminary data.</text>
</comment>
<evidence type="ECO:0000256" key="1">
    <source>
        <dbReference type="ARBA" id="ARBA00022842"/>
    </source>
</evidence>
<dbReference type="InterPro" id="IPR029044">
    <property type="entry name" value="Nucleotide-diphossugar_trans"/>
</dbReference>
<evidence type="ECO:0000259" key="2">
    <source>
        <dbReference type="Pfam" id="PF12804"/>
    </source>
</evidence>
<proteinExistence type="predicted"/>
<dbReference type="CDD" id="cd04182">
    <property type="entry name" value="GT_2_like_f"/>
    <property type="match status" value="1"/>
</dbReference>
<protein>
    <submittedName>
        <fullName evidence="3">Nucleotidyltransferase family protein</fullName>
    </submittedName>
</protein>
<reference evidence="3 4" key="1">
    <citation type="journal article" date="2024" name="Curr. Microbiol.">
        <title>Luteibacter sahnii sp. nov., A Novel Yellow-Colored Xanthomonadin Pigment Producing Probiotic Bacterium from Healthy Rice Seed Microbiome.</title>
        <authorList>
            <person name="Jaiswal G."/>
            <person name="Rana R."/>
            <person name="Nayak P.K."/>
            <person name="Chouhan R."/>
            <person name="Gandhi S.G."/>
            <person name="Patel H.K."/>
            <person name="Patil P.B."/>
        </authorList>
    </citation>
    <scope>NUCLEOTIDE SEQUENCE [LARGE SCALE GENOMIC DNA]</scope>
    <source>
        <strain evidence="3 4">PPL201</strain>
    </source>
</reference>
<dbReference type="Pfam" id="PF12804">
    <property type="entry name" value="NTP_transf_3"/>
    <property type="match status" value="1"/>
</dbReference>
<evidence type="ECO:0000313" key="3">
    <source>
        <dbReference type="EMBL" id="MDF4026441.1"/>
    </source>
</evidence>
<dbReference type="Gene3D" id="3.90.550.10">
    <property type="entry name" value="Spore Coat Polysaccharide Biosynthesis Protein SpsA, Chain A"/>
    <property type="match status" value="1"/>
</dbReference>
<dbReference type="PANTHER" id="PTHR43777">
    <property type="entry name" value="MOLYBDENUM COFACTOR CYTIDYLYLTRANSFERASE"/>
    <property type="match status" value="1"/>
</dbReference>
<feature type="domain" description="MobA-like NTP transferase" evidence="2">
    <location>
        <begin position="7"/>
        <end position="160"/>
    </location>
</feature>
<dbReference type="SUPFAM" id="SSF53448">
    <property type="entry name" value="Nucleotide-diphospho-sugar transferases"/>
    <property type="match status" value="1"/>
</dbReference>
<name>A0ABT6BEC9_9GAMM</name>
<gene>
    <name evidence="3" type="ORF">P3W24_15815</name>
</gene>
<dbReference type="PANTHER" id="PTHR43777:SF1">
    <property type="entry name" value="MOLYBDENUM COFACTOR CYTIDYLYLTRANSFERASE"/>
    <property type="match status" value="1"/>
</dbReference>
<dbReference type="Proteomes" id="UP001528850">
    <property type="component" value="Unassembled WGS sequence"/>
</dbReference>
<evidence type="ECO:0000313" key="4">
    <source>
        <dbReference type="Proteomes" id="UP001528850"/>
    </source>
</evidence>
<organism evidence="3 4">
    <name type="scientific">Luteibacter sahnii</name>
    <dbReference type="NCBI Taxonomy" id="3021977"/>
    <lineage>
        <taxon>Bacteria</taxon>
        <taxon>Pseudomonadati</taxon>
        <taxon>Pseudomonadota</taxon>
        <taxon>Gammaproteobacteria</taxon>
        <taxon>Lysobacterales</taxon>
        <taxon>Rhodanobacteraceae</taxon>
        <taxon>Luteibacter</taxon>
    </lineage>
</organism>
<dbReference type="InterPro" id="IPR025877">
    <property type="entry name" value="MobA-like_NTP_Trfase"/>
</dbReference>
<accession>A0ABT6BEC9</accession>
<keyword evidence="1" id="KW-0460">Magnesium</keyword>
<keyword evidence="4" id="KW-1185">Reference proteome</keyword>
<dbReference type="EMBL" id="JARJJS010000004">
    <property type="protein sequence ID" value="MDF4026441.1"/>
    <property type="molecule type" value="Genomic_DNA"/>
</dbReference>
<sequence>MTARHDAVLLAAGGSRRLGHPKQMLTVGGETLLVRAARLLAATGPGRLVVVLGAHADTLASWLDEGIVRVNPDWRDGMASSLQVAARALDDRERPVLVAVVDQPALDAMHLARLLAAYDGRRDVVTAYGDARGVPAVVRASTLRRAPSLQGDQGLRALWAGESPLAVRADALERDIDTPGDVDIAMRDGLLDPARG</sequence>